<keyword evidence="5" id="KW-1185">Reference proteome</keyword>
<dbReference type="RefSeq" id="WP_116269349.1">
    <property type="nucleotide sequence ID" value="NZ_BGZJ01000001.1"/>
</dbReference>
<accession>A0A388SBG6</accession>
<protein>
    <recommendedName>
        <fullName evidence="3">Glycosyltransferase 2-like domain-containing protein</fullName>
    </recommendedName>
</protein>
<dbReference type="PANTHER" id="PTHR22916:SF51">
    <property type="entry name" value="GLYCOSYLTRANSFERASE EPSH-RELATED"/>
    <property type="match status" value="1"/>
</dbReference>
<dbReference type="CDD" id="cd00761">
    <property type="entry name" value="Glyco_tranf_GTA_type"/>
    <property type="match status" value="1"/>
</dbReference>
<evidence type="ECO:0000256" key="2">
    <source>
        <dbReference type="ARBA" id="ARBA00022679"/>
    </source>
</evidence>
<dbReference type="AlphaFoldDB" id="A0A388SBG6"/>
<dbReference type="GO" id="GO:0016758">
    <property type="term" value="F:hexosyltransferase activity"/>
    <property type="evidence" value="ECO:0007669"/>
    <property type="project" value="UniProtKB-ARBA"/>
</dbReference>
<evidence type="ECO:0000256" key="1">
    <source>
        <dbReference type="ARBA" id="ARBA00022676"/>
    </source>
</evidence>
<dbReference type="Pfam" id="PF00535">
    <property type="entry name" value="Glycos_transf_2"/>
    <property type="match status" value="1"/>
</dbReference>
<evidence type="ECO:0000259" key="3">
    <source>
        <dbReference type="Pfam" id="PF00535"/>
    </source>
</evidence>
<organism evidence="4 5">
    <name type="scientific">Mesosutterella multiformis</name>
    <dbReference type="NCBI Taxonomy" id="2259133"/>
    <lineage>
        <taxon>Bacteria</taxon>
        <taxon>Pseudomonadati</taxon>
        <taxon>Pseudomonadota</taxon>
        <taxon>Betaproteobacteria</taxon>
        <taxon>Burkholderiales</taxon>
        <taxon>Sutterellaceae</taxon>
        <taxon>Mesosutterella</taxon>
    </lineage>
</organism>
<evidence type="ECO:0000313" key="4">
    <source>
        <dbReference type="EMBL" id="GBO92839.1"/>
    </source>
</evidence>
<name>A0A388SBG6_9BURK</name>
<dbReference type="Gene3D" id="3.90.550.10">
    <property type="entry name" value="Spore Coat Polysaccharide Biosynthesis Protein SpsA, Chain A"/>
    <property type="match status" value="1"/>
</dbReference>
<feature type="domain" description="Glycosyltransferase 2-like" evidence="3">
    <location>
        <begin position="9"/>
        <end position="176"/>
    </location>
</feature>
<proteinExistence type="predicted"/>
<dbReference type="Proteomes" id="UP000266091">
    <property type="component" value="Unassembled WGS sequence"/>
</dbReference>
<dbReference type="EMBL" id="BGZJ01000001">
    <property type="protein sequence ID" value="GBO92839.1"/>
    <property type="molecule type" value="Genomic_DNA"/>
</dbReference>
<sequence length="340" mass="39517">MKSSPKVAIILPVFNTEKYLKECLDSIINQDYKNIIIYAIDDGSTDNSLNILNYYSNKNPAIHVLHQKNSGVSAARNLALNSIEHDESIKYVSFVDSDDIISKDFVSTFVKELTSKNADYGVCGVISFDKINRSDDHLKYKETMELRDSDIFEQYFSLGKWKNQGSTSHIFIANRFYSSSIVKHLRFNPNLKVGEDVDFIINFLRKAQTGVYIPQCNYFYRLRASSLSKADISPLENMLNLENDLKKSPENLYLKNYIKKSILDAWWGTLKHAYTTNNAEEKITCKNKFSTIRKINARIYGSKYARRLLIYRLGDSFINLYFKMRKNKNNNNNKKIFYFE</sequence>
<dbReference type="SUPFAM" id="SSF53448">
    <property type="entry name" value="Nucleotide-diphospho-sugar transferases"/>
    <property type="match status" value="1"/>
</dbReference>
<gene>
    <name evidence="4" type="ORF">MESMUL_01930</name>
</gene>
<evidence type="ECO:0000313" key="5">
    <source>
        <dbReference type="Proteomes" id="UP000266091"/>
    </source>
</evidence>
<dbReference type="InterPro" id="IPR001173">
    <property type="entry name" value="Glyco_trans_2-like"/>
</dbReference>
<comment type="caution">
    <text evidence="4">The sequence shown here is derived from an EMBL/GenBank/DDBJ whole genome shotgun (WGS) entry which is preliminary data.</text>
</comment>
<keyword evidence="2" id="KW-0808">Transferase</keyword>
<dbReference type="InterPro" id="IPR029044">
    <property type="entry name" value="Nucleotide-diphossugar_trans"/>
</dbReference>
<keyword evidence="1" id="KW-0328">Glycosyltransferase</keyword>
<reference evidence="4 5" key="1">
    <citation type="journal article" date="2018" name="Int. J. Syst. Evol. Microbiol.">
        <title>Mesosutterella multiformis gen. nov., sp. nov., a member of the family Sutterellaceae and Sutterella megalosphaeroides sp. nov., isolated from human faeces.</title>
        <authorList>
            <person name="Sakamoto M."/>
            <person name="Ikeyama N."/>
            <person name="Kunihiro T."/>
            <person name="Iino T."/>
            <person name="Yuki M."/>
            <person name="Ohkuma M."/>
        </authorList>
    </citation>
    <scope>NUCLEOTIDE SEQUENCE [LARGE SCALE GENOMIC DNA]</scope>
    <source>
        <strain evidence="4 5">4NBBH2</strain>
    </source>
</reference>
<dbReference type="PANTHER" id="PTHR22916">
    <property type="entry name" value="GLYCOSYLTRANSFERASE"/>
    <property type="match status" value="1"/>
</dbReference>